<reference evidence="1" key="1">
    <citation type="submission" date="2018-02" db="EMBL/GenBank/DDBJ databases">
        <title>Rhizophora mucronata_Transcriptome.</title>
        <authorList>
            <person name="Meera S.P."/>
            <person name="Sreeshan A."/>
            <person name="Augustine A."/>
        </authorList>
    </citation>
    <scope>NUCLEOTIDE SEQUENCE</scope>
    <source>
        <tissue evidence="1">Leaf</tissue>
    </source>
</reference>
<protein>
    <submittedName>
        <fullName evidence="1">Uncharacterized protein</fullName>
    </submittedName>
</protein>
<accession>A0A2P2NMT0</accession>
<sequence length="31" mass="3684">MIIPPLPLNLHNCSVGRDIEYHHFNLLRNTR</sequence>
<organism evidence="1">
    <name type="scientific">Rhizophora mucronata</name>
    <name type="common">Asiatic mangrove</name>
    <dbReference type="NCBI Taxonomy" id="61149"/>
    <lineage>
        <taxon>Eukaryota</taxon>
        <taxon>Viridiplantae</taxon>
        <taxon>Streptophyta</taxon>
        <taxon>Embryophyta</taxon>
        <taxon>Tracheophyta</taxon>
        <taxon>Spermatophyta</taxon>
        <taxon>Magnoliopsida</taxon>
        <taxon>eudicotyledons</taxon>
        <taxon>Gunneridae</taxon>
        <taxon>Pentapetalae</taxon>
        <taxon>rosids</taxon>
        <taxon>fabids</taxon>
        <taxon>Malpighiales</taxon>
        <taxon>Rhizophoraceae</taxon>
        <taxon>Rhizophora</taxon>
    </lineage>
</organism>
<dbReference type="AlphaFoldDB" id="A0A2P2NMT0"/>
<dbReference type="EMBL" id="GGEC01063344">
    <property type="protein sequence ID" value="MBX43828.1"/>
    <property type="molecule type" value="Transcribed_RNA"/>
</dbReference>
<evidence type="ECO:0000313" key="1">
    <source>
        <dbReference type="EMBL" id="MBX43828.1"/>
    </source>
</evidence>
<proteinExistence type="predicted"/>
<name>A0A2P2NMT0_RHIMU</name>